<dbReference type="EMBL" id="FNLF01000002">
    <property type="protein sequence ID" value="SDR27694.1"/>
    <property type="molecule type" value="Genomic_DNA"/>
</dbReference>
<feature type="region of interest" description="Disordered" evidence="1">
    <location>
        <begin position="299"/>
        <end position="320"/>
    </location>
</feature>
<feature type="region of interest" description="Disordered" evidence="1">
    <location>
        <begin position="237"/>
        <end position="269"/>
    </location>
</feature>
<organism evidence="2 3">
    <name type="scientific">Tsukamurella pulmonis</name>
    <dbReference type="NCBI Taxonomy" id="47312"/>
    <lineage>
        <taxon>Bacteria</taxon>
        <taxon>Bacillati</taxon>
        <taxon>Actinomycetota</taxon>
        <taxon>Actinomycetes</taxon>
        <taxon>Mycobacteriales</taxon>
        <taxon>Tsukamurellaceae</taxon>
        <taxon>Tsukamurella</taxon>
    </lineage>
</organism>
<evidence type="ECO:0000256" key="1">
    <source>
        <dbReference type="SAM" id="MobiDB-lite"/>
    </source>
</evidence>
<feature type="compositionally biased region" description="Low complexity" evidence="1">
    <location>
        <begin position="766"/>
        <end position="815"/>
    </location>
</feature>
<feature type="compositionally biased region" description="Low complexity" evidence="1">
    <location>
        <begin position="333"/>
        <end position="342"/>
    </location>
</feature>
<proteinExistence type="predicted"/>
<dbReference type="OrthoDB" id="4495983at2"/>
<dbReference type="Proteomes" id="UP000183053">
    <property type="component" value="Unassembled WGS sequence"/>
</dbReference>
<gene>
    <name evidence="2" type="ORF">SAMN04489765_4474</name>
</gene>
<feature type="compositionally biased region" description="Acidic residues" evidence="1">
    <location>
        <begin position="669"/>
        <end position="732"/>
    </location>
</feature>
<feature type="region of interest" description="Disordered" evidence="1">
    <location>
        <begin position="593"/>
        <end position="815"/>
    </location>
</feature>
<reference evidence="3" key="1">
    <citation type="submission" date="2016-10" db="EMBL/GenBank/DDBJ databases">
        <authorList>
            <person name="Varghese N."/>
            <person name="Submissions S."/>
        </authorList>
    </citation>
    <scope>NUCLEOTIDE SEQUENCE [LARGE SCALE GENOMIC DNA]</scope>
    <source>
        <strain evidence="3">DSM 44142</strain>
    </source>
</reference>
<protein>
    <submittedName>
        <fullName evidence="2">Uncharacterized protein</fullName>
    </submittedName>
</protein>
<feature type="compositionally biased region" description="Acidic residues" evidence="1">
    <location>
        <begin position="593"/>
        <end position="661"/>
    </location>
</feature>
<feature type="region of interest" description="Disordered" evidence="1">
    <location>
        <begin position="333"/>
        <end position="372"/>
    </location>
</feature>
<dbReference type="STRING" id="47312.SAMN04489765_4474"/>
<feature type="region of interest" description="Disordered" evidence="1">
    <location>
        <begin position="829"/>
        <end position="879"/>
    </location>
</feature>
<name>A0A1H1HQH9_9ACTN</name>
<accession>A0A1H1HQH9</accession>
<feature type="compositionally biased region" description="Low complexity" evidence="1">
    <location>
        <begin position="838"/>
        <end position="867"/>
    </location>
</feature>
<dbReference type="AlphaFoldDB" id="A0A1H1HQH9"/>
<evidence type="ECO:0000313" key="3">
    <source>
        <dbReference type="Proteomes" id="UP000183053"/>
    </source>
</evidence>
<feature type="compositionally biased region" description="Low complexity" evidence="1">
    <location>
        <begin position="254"/>
        <end position="269"/>
    </location>
</feature>
<sequence>MIDRPDTPHADVLLEGIWEDEVTPDDLASRALSAAQASSYAFRVASEGTTATAQLGEVDVAEFLESETGKWAQSFIGIVRVGESLVHVSAALGELARSLQQVNLEQSEIVYQVEAEIEAAELQSAQTGVDSAERIAELIAHARARAAEVAEKMATPESVSAKKKPAAGLVSGFMAFGRVPGNSAEATERNGRVARNGHARSGYAIRNTRAAQNGHDHAAVNGHDDAATAVNGHHEAHAVPDDTVNGHASVNGHEAAGAETAARPEDAAAAAEDAFANSVDEAPMDLVFMGFGRTPSGAVLHAESADPDDAPASVPAPEADEADVAGIDDADAAEPAAGAAEAEPVEARETPDVESGTAVRTDASPSIAVESPAPVLSEGFLGLGRAPSHTGPNGETGVPALPQPLEQGFTFGRVPGAAARAPHEANSGPFPVAAATGFLPIAAESTAAGASFGEEAGEPLAVGGGTEHPEPSRIDAAAAHRDDTANDDVLSFGRVPGGARRGSGAVPTVPGVGAAAAESLSDEPIGTAASVGDVAEVDVSEDLGIDDVALDEDELASLDFADDAFDADDEPDTEIDGAGVLDAVEDDAEAVGEPMNDEIAVESDDEQDVLDSSEDDSAVAGAEGEDIVEEDVDAPEPDSGEIVEVESEEAGADPDEADETDQPASADGSDGDADEAAAVESDETGEPVPDGDADEATAVESDETGEPARDDDADEAPAAESEAPDADADETDGAQTVADGDADDDAVEGPVESVEEADRHEDAADDAAPGEAAADPVDVPAEDAAPAPDAAAAGVPAAPAAGKVPAAAVPVKKAGPKAVKFSELIKATRPSASGPAQVSAATAPAPGPAESTTPAEPTVPAAAAAPSEPEPAPEPTVEVPARPAPVLATGPVILGRAEPLVLPRRSSPEVQQVHDAVASILGSLRGGPHGPESGLHWAAALLVKDAETVMAVTTSDAGWLPLGVVIPAGVRVLWNAPDGYRWASVDDPVRQLVEYARRNGYTLSAVATTHPSRAYASVVGEENLVGVRRAGAVLPGGRNRLEATVSPVRLQHIRSLDPEQAQRQMRALIRDLETQPIAPEHAIGIEAARIDARCFLDERAAVPPAVLQQLHSDEQALGDALRLDRTPASPADLEAPAPAAVMLRDRLLERAILVATLASAYRDIESAVYAWTFARFLSSQDQD</sequence>
<dbReference type="RefSeq" id="WP_068563953.1">
    <property type="nucleotide sequence ID" value="NZ_FNLF01000002.1"/>
</dbReference>
<evidence type="ECO:0000313" key="2">
    <source>
        <dbReference type="EMBL" id="SDR27694.1"/>
    </source>
</evidence>
<feature type="region of interest" description="Disordered" evidence="1">
    <location>
        <begin position="379"/>
        <end position="398"/>
    </location>
</feature>
<keyword evidence="3" id="KW-1185">Reference proteome</keyword>